<dbReference type="Pfam" id="PF00106">
    <property type="entry name" value="adh_short"/>
    <property type="match status" value="1"/>
</dbReference>
<dbReference type="PRINTS" id="PR00081">
    <property type="entry name" value="GDHRDH"/>
</dbReference>
<proteinExistence type="predicted"/>
<dbReference type="CDD" id="cd05327">
    <property type="entry name" value="retinol-DH_like_SDR_c_like"/>
    <property type="match status" value="1"/>
</dbReference>
<dbReference type="PROSITE" id="PS00061">
    <property type="entry name" value="ADH_SHORT"/>
    <property type="match status" value="1"/>
</dbReference>
<dbReference type="InterPro" id="IPR036291">
    <property type="entry name" value="NAD(P)-bd_dom_sf"/>
</dbReference>
<gene>
    <name evidence="1" type="ORF">KC19_10G156800</name>
</gene>
<dbReference type="PANTHER" id="PTHR48476:SF1">
    <property type="entry name" value="SHORT-CHAIN DEHYDROGENASE TIC 32, CHLOROPLASTIC-LIKE"/>
    <property type="match status" value="1"/>
</dbReference>
<dbReference type="PANTHER" id="PTHR48476">
    <property type="entry name" value="SHORT-CHAIN DEHYDROGENASE TIC 32, CHLOROPLASTIC-LIKE"/>
    <property type="match status" value="1"/>
</dbReference>
<accession>A0A8T0GNH3</accession>
<dbReference type="EMBL" id="CM026431">
    <property type="protein sequence ID" value="KAG0560137.1"/>
    <property type="molecule type" value="Genomic_DNA"/>
</dbReference>
<reference evidence="1" key="1">
    <citation type="submission" date="2020-06" db="EMBL/GenBank/DDBJ databases">
        <title>WGS assembly of Ceratodon purpureus strain R40.</title>
        <authorList>
            <person name="Carey S.B."/>
            <person name="Jenkins J."/>
            <person name="Shu S."/>
            <person name="Lovell J.T."/>
            <person name="Sreedasyam A."/>
            <person name="Maumus F."/>
            <person name="Tiley G.P."/>
            <person name="Fernandez-Pozo N."/>
            <person name="Barry K."/>
            <person name="Chen C."/>
            <person name="Wang M."/>
            <person name="Lipzen A."/>
            <person name="Daum C."/>
            <person name="Saski C.A."/>
            <person name="Payton A.C."/>
            <person name="Mcbreen J.C."/>
            <person name="Conrad R.E."/>
            <person name="Kollar L.M."/>
            <person name="Olsson S."/>
            <person name="Huttunen S."/>
            <person name="Landis J.B."/>
            <person name="Wickett N.J."/>
            <person name="Johnson M.G."/>
            <person name="Rensing S.A."/>
            <person name="Grimwood J."/>
            <person name="Schmutz J."/>
            <person name="Mcdaniel S.F."/>
        </authorList>
    </citation>
    <scope>NUCLEOTIDE SEQUENCE</scope>
    <source>
        <strain evidence="1">R40</strain>
    </source>
</reference>
<keyword evidence="2" id="KW-1185">Reference proteome</keyword>
<name>A0A8T0GNH3_CERPU</name>
<sequence length="326" mass="35338">MGQSLGTLFDGNLNALGLGTSVTADEISKNFNLKDYTAVVTGGSSGLGRECARTLAKRGAHVVLAARRVDVLQDVKSLIIAETPTARVECMPLNLTNLKSVRQFAEEYKQKKMPLNILINNGGTFAKEFTPTDDGIEVMWATHVLGHYALTMLLMDKLKETAAQSGIEGRIMFTGSDAHRISYEGGINFEALTNPNLYNAYQAYGQSKTGDILLARMIGQQLKREGVNVVANSGHPGAVKTPLGQNFFEKGTTQVGYNVSKPFIKNAEQGAANLVYVAASPEIKGVSGKYFSDFKEIKPSLSAQNDELGQKVIDYCEDFMAAKLPR</sequence>
<dbReference type="AlphaFoldDB" id="A0A8T0GNH3"/>
<evidence type="ECO:0000313" key="1">
    <source>
        <dbReference type="EMBL" id="KAG0560137.1"/>
    </source>
</evidence>
<evidence type="ECO:0000313" key="2">
    <source>
        <dbReference type="Proteomes" id="UP000822688"/>
    </source>
</evidence>
<dbReference type="InterPro" id="IPR055280">
    <property type="entry name" value="TIC32"/>
</dbReference>
<dbReference type="InterPro" id="IPR020904">
    <property type="entry name" value="Sc_DH/Rdtase_CS"/>
</dbReference>
<dbReference type="SUPFAM" id="SSF51735">
    <property type="entry name" value="NAD(P)-binding Rossmann-fold domains"/>
    <property type="match status" value="1"/>
</dbReference>
<dbReference type="InterPro" id="IPR002347">
    <property type="entry name" value="SDR_fam"/>
</dbReference>
<protein>
    <submittedName>
        <fullName evidence="1">Uncharacterized protein</fullName>
    </submittedName>
</protein>
<organism evidence="1 2">
    <name type="scientific">Ceratodon purpureus</name>
    <name type="common">Fire moss</name>
    <name type="synonym">Dicranum purpureum</name>
    <dbReference type="NCBI Taxonomy" id="3225"/>
    <lineage>
        <taxon>Eukaryota</taxon>
        <taxon>Viridiplantae</taxon>
        <taxon>Streptophyta</taxon>
        <taxon>Embryophyta</taxon>
        <taxon>Bryophyta</taxon>
        <taxon>Bryophytina</taxon>
        <taxon>Bryopsida</taxon>
        <taxon>Dicranidae</taxon>
        <taxon>Pseudoditrichales</taxon>
        <taxon>Ditrichaceae</taxon>
        <taxon>Ceratodon</taxon>
    </lineage>
</organism>
<dbReference type="Gene3D" id="3.40.50.720">
    <property type="entry name" value="NAD(P)-binding Rossmann-like Domain"/>
    <property type="match status" value="1"/>
</dbReference>
<dbReference type="Proteomes" id="UP000822688">
    <property type="component" value="Chromosome 10"/>
</dbReference>
<dbReference type="EMBL" id="CM026431">
    <property type="protein sequence ID" value="KAG0560138.1"/>
    <property type="molecule type" value="Genomic_DNA"/>
</dbReference>
<comment type="caution">
    <text evidence="1">The sequence shown here is derived from an EMBL/GenBank/DDBJ whole genome shotgun (WGS) entry which is preliminary data.</text>
</comment>